<evidence type="ECO:0008006" key="3">
    <source>
        <dbReference type="Google" id="ProtNLM"/>
    </source>
</evidence>
<reference evidence="1" key="1">
    <citation type="journal article" date="2007" name="Int. J. Syst. Evol. Microbiol.">
        <title>Luteimonas composti sp. nov., a moderately thermophilic bacterium isolated from food waste.</title>
        <authorList>
            <person name="Young C.C."/>
            <person name="Kampfer P."/>
            <person name="Chen W.M."/>
            <person name="Yen W.S."/>
            <person name="Arun A.B."/>
            <person name="Lai W.A."/>
            <person name="Shen F.T."/>
            <person name="Rekha P.D."/>
            <person name="Lin K.Y."/>
            <person name="Chou J.H."/>
        </authorList>
    </citation>
    <scope>NUCLEOTIDE SEQUENCE</scope>
    <source>
        <strain evidence="1">CC-YY355</strain>
    </source>
</reference>
<accession>A0ABT6MNT3</accession>
<reference evidence="1" key="2">
    <citation type="submission" date="2023-04" db="EMBL/GenBank/DDBJ databases">
        <authorList>
            <person name="Sun J.-Q."/>
        </authorList>
    </citation>
    <scope>NUCLEOTIDE SEQUENCE</scope>
    <source>
        <strain evidence="1">CC-YY355</strain>
    </source>
</reference>
<name>A0ABT6MNT3_9GAMM</name>
<evidence type="ECO:0000313" key="1">
    <source>
        <dbReference type="EMBL" id="MDH7452254.1"/>
    </source>
</evidence>
<comment type="caution">
    <text evidence="1">The sequence shown here is derived from an EMBL/GenBank/DDBJ whole genome shotgun (WGS) entry which is preliminary data.</text>
</comment>
<protein>
    <recommendedName>
        <fullName evidence="3">STAS/SEC14 domain-containing protein</fullName>
    </recommendedName>
</protein>
<keyword evidence="2" id="KW-1185">Reference proteome</keyword>
<evidence type="ECO:0000313" key="2">
    <source>
        <dbReference type="Proteomes" id="UP001160550"/>
    </source>
</evidence>
<sequence length="130" mass="14279">MDQDFRITLRREAGELQAHVTGPNTRENTFGYWLAICEAVKQHPVERLLLVDELEGPSLDAADWRALVAEVGPQLGRMRVAHVKPRGVDTVEHCVLSAIGSGLEAQVFADVHLGALWLRYGQQQEAGPGA</sequence>
<dbReference type="EMBL" id="JARYGX010000009">
    <property type="protein sequence ID" value="MDH7452254.1"/>
    <property type="molecule type" value="Genomic_DNA"/>
</dbReference>
<proteinExistence type="predicted"/>
<organism evidence="1 2">
    <name type="scientific">Luteimonas composti</name>
    <dbReference type="NCBI Taxonomy" id="398257"/>
    <lineage>
        <taxon>Bacteria</taxon>
        <taxon>Pseudomonadati</taxon>
        <taxon>Pseudomonadota</taxon>
        <taxon>Gammaproteobacteria</taxon>
        <taxon>Lysobacterales</taxon>
        <taxon>Lysobacteraceae</taxon>
        <taxon>Luteimonas</taxon>
    </lineage>
</organism>
<dbReference type="RefSeq" id="WP_280941454.1">
    <property type="nucleotide sequence ID" value="NZ_JARYGX010000009.1"/>
</dbReference>
<gene>
    <name evidence="1" type="ORF">QF205_04040</name>
</gene>
<dbReference type="Proteomes" id="UP001160550">
    <property type="component" value="Unassembled WGS sequence"/>
</dbReference>